<dbReference type="EMBL" id="JBHSFK010000084">
    <property type="protein sequence ID" value="MFC4508483.1"/>
    <property type="molecule type" value="Genomic_DNA"/>
</dbReference>
<sequence length="120" mass="13323">MATRPAAPSADLWPTLRSFVEWLDRHNGRDWHETAMRLLKVAEEAGEAAQAYITSRGRNPRKAPTSGVHQVTDELVDVAVTALVALHSFVANPEEHFNAKLQEISDRVARVEAAPESMRP</sequence>
<dbReference type="Gene3D" id="1.10.287.1080">
    <property type="entry name" value="MazG-like"/>
    <property type="match status" value="1"/>
</dbReference>
<dbReference type="RefSeq" id="WP_381187651.1">
    <property type="nucleotide sequence ID" value="NZ_JBHSFK010000084.1"/>
</dbReference>
<proteinExistence type="predicted"/>
<evidence type="ECO:0008006" key="3">
    <source>
        <dbReference type="Google" id="ProtNLM"/>
    </source>
</evidence>
<gene>
    <name evidence="1" type="ORF">ACFPIH_55420</name>
</gene>
<protein>
    <recommendedName>
        <fullName evidence="3">NTP pyrophosphohydrolase MazG putative catalytic core domain-containing protein</fullName>
    </recommendedName>
</protein>
<reference evidence="2" key="1">
    <citation type="journal article" date="2019" name="Int. J. Syst. Evol. Microbiol.">
        <title>The Global Catalogue of Microorganisms (GCM) 10K type strain sequencing project: providing services to taxonomists for standard genome sequencing and annotation.</title>
        <authorList>
            <consortium name="The Broad Institute Genomics Platform"/>
            <consortium name="The Broad Institute Genome Sequencing Center for Infectious Disease"/>
            <person name="Wu L."/>
            <person name="Ma J."/>
        </authorList>
    </citation>
    <scope>NUCLEOTIDE SEQUENCE [LARGE SCALE GENOMIC DNA]</scope>
    <source>
        <strain evidence="2">CGMCC 4.7177</strain>
    </source>
</reference>
<dbReference type="SUPFAM" id="SSF101386">
    <property type="entry name" value="all-alpha NTP pyrophosphatases"/>
    <property type="match status" value="1"/>
</dbReference>
<accession>A0ABV9BDE6</accession>
<name>A0ABV9BDE6_9ACTN</name>
<comment type="caution">
    <text evidence="1">The sequence shown here is derived from an EMBL/GenBank/DDBJ whole genome shotgun (WGS) entry which is preliminary data.</text>
</comment>
<evidence type="ECO:0000313" key="1">
    <source>
        <dbReference type="EMBL" id="MFC4508483.1"/>
    </source>
</evidence>
<evidence type="ECO:0000313" key="2">
    <source>
        <dbReference type="Proteomes" id="UP001595839"/>
    </source>
</evidence>
<keyword evidence="2" id="KW-1185">Reference proteome</keyword>
<organism evidence="1 2">
    <name type="scientific">Streptomyces vulcanius</name>
    <dbReference type="NCBI Taxonomy" id="1441876"/>
    <lineage>
        <taxon>Bacteria</taxon>
        <taxon>Bacillati</taxon>
        <taxon>Actinomycetota</taxon>
        <taxon>Actinomycetes</taxon>
        <taxon>Kitasatosporales</taxon>
        <taxon>Streptomycetaceae</taxon>
        <taxon>Streptomyces</taxon>
    </lineage>
</organism>
<dbReference type="Proteomes" id="UP001595839">
    <property type="component" value="Unassembled WGS sequence"/>
</dbReference>